<dbReference type="SUPFAM" id="SSF52172">
    <property type="entry name" value="CheY-like"/>
    <property type="match status" value="1"/>
</dbReference>
<feature type="compositionally biased region" description="Polar residues" evidence="5">
    <location>
        <begin position="1325"/>
        <end position="1352"/>
    </location>
</feature>
<dbReference type="InterPro" id="IPR003661">
    <property type="entry name" value="HisK_dim/P_dom"/>
</dbReference>
<dbReference type="SMART" id="SM00091">
    <property type="entry name" value="PAS"/>
    <property type="match status" value="2"/>
</dbReference>
<keyword evidence="1 3" id="KW-0597">Phosphoprotein</keyword>
<dbReference type="InterPro" id="IPR003594">
    <property type="entry name" value="HATPase_dom"/>
</dbReference>
<dbReference type="Gene3D" id="3.30.565.10">
    <property type="entry name" value="Histidine kinase-like ATPase, C-terminal domain"/>
    <property type="match status" value="1"/>
</dbReference>
<dbReference type="SUPFAM" id="SSF55785">
    <property type="entry name" value="PYP-like sensor domain (PAS domain)"/>
    <property type="match status" value="2"/>
</dbReference>
<feature type="modified residue" description="4-aspartylphosphate" evidence="3">
    <location>
        <position position="1088"/>
    </location>
</feature>
<dbReference type="InterPro" id="IPR001789">
    <property type="entry name" value="Sig_transdc_resp-reg_receiver"/>
</dbReference>
<dbReference type="InterPro" id="IPR004358">
    <property type="entry name" value="Sig_transdc_His_kin-like_C"/>
</dbReference>
<dbReference type="InterPro" id="IPR000014">
    <property type="entry name" value="PAS"/>
</dbReference>
<dbReference type="InterPro" id="IPR011006">
    <property type="entry name" value="CheY-like_superfamily"/>
</dbReference>
<evidence type="ECO:0000256" key="2">
    <source>
        <dbReference type="ARBA" id="ARBA00023012"/>
    </source>
</evidence>
<accession>A0ABY0G795</accession>
<dbReference type="PANTHER" id="PTHR45339">
    <property type="entry name" value="HYBRID SIGNAL TRANSDUCTION HISTIDINE KINASE J"/>
    <property type="match status" value="1"/>
</dbReference>
<dbReference type="PANTHER" id="PTHR45339:SF1">
    <property type="entry name" value="HYBRID SIGNAL TRANSDUCTION HISTIDINE KINASE J"/>
    <property type="match status" value="1"/>
</dbReference>
<feature type="domain" description="Response regulatory" evidence="7">
    <location>
        <begin position="1033"/>
        <end position="1161"/>
    </location>
</feature>
<comment type="caution">
    <text evidence="9">The sequence shown here is derived from an EMBL/GenBank/DDBJ whole genome shotgun (WGS) entry which is preliminary data.</text>
</comment>
<dbReference type="Pfam" id="PF00512">
    <property type="entry name" value="HisKA"/>
    <property type="match status" value="1"/>
</dbReference>
<dbReference type="Pfam" id="PF13426">
    <property type="entry name" value="PAS_9"/>
    <property type="match status" value="1"/>
</dbReference>
<dbReference type="PROSITE" id="PS50109">
    <property type="entry name" value="HIS_KIN"/>
    <property type="match status" value="1"/>
</dbReference>
<dbReference type="InterPro" id="IPR005467">
    <property type="entry name" value="His_kinase_dom"/>
</dbReference>
<feature type="region of interest" description="Disordered" evidence="5">
    <location>
        <begin position="1308"/>
        <end position="1368"/>
    </location>
</feature>
<dbReference type="CDD" id="cd00130">
    <property type="entry name" value="PAS"/>
    <property type="match status" value="2"/>
</dbReference>
<feature type="coiled-coil region" evidence="4">
    <location>
        <begin position="698"/>
        <end position="728"/>
    </location>
</feature>
<keyword evidence="2" id="KW-0902">Two-component regulatory system</keyword>
<dbReference type="CDD" id="cd16922">
    <property type="entry name" value="HATPase_EvgS-ArcB-TorS-like"/>
    <property type="match status" value="1"/>
</dbReference>
<dbReference type="CDD" id="cd00082">
    <property type="entry name" value="HisKA"/>
    <property type="match status" value="1"/>
</dbReference>
<evidence type="ECO:0000313" key="10">
    <source>
        <dbReference type="Proteomes" id="UP000293195"/>
    </source>
</evidence>
<organism evidence="9 10">
    <name type="scientific">Alternaria tenuissima</name>
    <dbReference type="NCBI Taxonomy" id="119927"/>
    <lineage>
        <taxon>Eukaryota</taxon>
        <taxon>Fungi</taxon>
        <taxon>Dikarya</taxon>
        <taxon>Ascomycota</taxon>
        <taxon>Pezizomycotina</taxon>
        <taxon>Dothideomycetes</taxon>
        <taxon>Pleosporomycetidae</taxon>
        <taxon>Pleosporales</taxon>
        <taxon>Pleosporineae</taxon>
        <taxon>Pleosporaceae</taxon>
        <taxon>Alternaria</taxon>
        <taxon>Alternaria sect. Alternaria</taxon>
        <taxon>Alternaria alternata complex</taxon>
    </lineage>
</organism>
<evidence type="ECO:0000259" key="7">
    <source>
        <dbReference type="PROSITE" id="PS50110"/>
    </source>
</evidence>
<dbReference type="SMART" id="SM00387">
    <property type="entry name" value="HATPase_c"/>
    <property type="match status" value="1"/>
</dbReference>
<dbReference type="Gene3D" id="1.10.287.130">
    <property type="match status" value="1"/>
</dbReference>
<feature type="coiled-coil region" evidence="4">
    <location>
        <begin position="565"/>
        <end position="592"/>
    </location>
</feature>
<evidence type="ECO:0000313" key="9">
    <source>
        <dbReference type="EMBL" id="RYN97653.1"/>
    </source>
</evidence>
<dbReference type="CDD" id="cd17546">
    <property type="entry name" value="REC_hyHK_CKI1_RcsC-like"/>
    <property type="match status" value="1"/>
</dbReference>
<dbReference type="InterPro" id="IPR001610">
    <property type="entry name" value="PAC"/>
</dbReference>
<dbReference type="Gene3D" id="3.30.450.20">
    <property type="entry name" value="PAS domain"/>
    <property type="match status" value="2"/>
</dbReference>
<dbReference type="SMART" id="SM00388">
    <property type="entry name" value="HisKA"/>
    <property type="match status" value="1"/>
</dbReference>
<evidence type="ECO:0000259" key="8">
    <source>
        <dbReference type="PROSITE" id="PS50113"/>
    </source>
</evidence>
<dbReference type="EMBL" id="PDXF01000027">
    <property type="protein sequence ID" value="RYN97653.1"/>
    <property type="molecule type" value="Genomic_DNA"/>
</dbReference>
<dbReference type="PROSITE" id="PS50110">
    <property type="entry name" value="RESPONSE_REGULATORY"/>
    <property type="match status" value="1"/>
</dbReference>
<feature type="compositionally biased region" description="Polar residues" evidence="5">
    <location>
        <begin position="141"/>
        <end position="163"/>
    </location>
</feature>
<dbReference type="NCBIfam" id="TIGR00229">
    <property type="entry name" value="sensory_box"/>
    <property type="match status" value="1"/>
</dbReference>
<gene>
    <name evidence="9" type="ORF">AA0119_g7213</name>
</gene>
<feature type="region of interest" description="Disordered" evidence="5">
    <location>
        <begin position="1"/>
        <end position="29"/>
    </location>
</feature>
<dbReference type="InterPro" id="IPR000700">
    <property type="entry name" value="PAS-assoc_C"/>
</dbReference>
<feature type="region of interest" description="Disordered" evidence="5">
    <location>
        <begin position="238"/>
        <end position="304"/>
    </location>
</feature>
<dbReference type="Proteomes" id="UP000293195">
    <property type="component" value="Unassembled WGS sequence"/>
</dbReference>
<dbReference type="SMART" id="SM00448">
    <property type="entry name" value="REC"/>
    <property type="match status" value="1"/>
</dbReference>
<feature type="domain" description="PAC" evidence="8">
    <location>
        <begin position="525"/>
        <end position="577"/>
    </location>
</feature>
<dbReference type="InterPro" id="IPR036890">
    <property type="entry name" value="HATPase_C_sf"/>
</dbReference>
<reference evidence="10" key="1">
    <citation type="journal article" date="2019" name="bioRxiv">
        <title>Genomics, evolutionary history and diagnostics of the Alternaria alternata species group including apple and Asian pear pathotypes.</title>
        <authorList>
            <person name="Armitage A.D."/>
            <person name="Cockerton H.M."/>
            <person name="Sreenivasaprasad S."/>
            <person name="Woodhall J.W."/>
            <person name="Lane C.R."/>
            <person name="Harrison R.J."/>
            <person name="Clarkson J.P."/>
        </authorList>
    </citation>
    <scope>NUCLEOTIDE SEQUENCE [LARGE SCALE GENOMIC DNA]</scope>
    <source>
        <strain evidence="10">FERA 635</strain>
    </source>
</reference>
<evidence type="ECO:0000256" key="1">
    <source>
        <dbReference type="ARBA" id="ARBA00022553"/>
    </source>
</evidence>
<dbReference type="Gene3D" id="3.40.50.2300">
    <property type="match status" value="1"/>
</dbReference>
<evidence type="ECO:0000256" key="4">
    <source>
        <dbReference type="SAM" id="Coils"/>
    </source>
</evidence>
<feature type="compositionally biased region" description="Polar residues" evidence="5">
    <location>
        <begin position="276"/>
        <end position="288"/>
    </location>
</feature>
<feature type="region of interest" description="Disordered" evidence="5">
    <location>
        <begin position="132"/>
        <end position="163"/>
    </location>
</feature>
<dbReference type="PROSITE" id="PS50113">
    <property type="entry name" value="PAC"/>
    <property type="match status" value="1"/>
</dbReference>
<evidence type="ECO:0000256" key="3">
    <source>
        <dbReference type="PROSITE-ProRule" id="PRU00169"/>
    </source>
</evidence>
<keyword evidence="4" id="KW-0175">Coiled coil</keyword>
<dbReference type="PRINTS" id="PR00344">
    <property type="entry name" value="BCTRLSENSOR"/>
</dbReference>
<feature type="compositionally biased region" description="Basic and acidic residues" evidence="5">
    <location>
        <begin position="1180"/>
        <end position="1197"/>
    </location>
</feature>
<feature type="region of interest" description="Disordered" evidence="5">
    <location>
        <begin position="986"/>
        <end position="1007"/>
    </location>
</feature>
<dbReference type="InterPro" id="IPR035965">
    <property type="entry name" value="PAS-like_dom_sf"/>
</dbReference>
<feature type="region of interest" description="Disordered" evidence="5">
    <location>
        <begin position="1180"/>
        <end position="1222"/>
    </location>
</feature>
<dbReference type="Pfam" id="PF02518">
    <property type="entry name" value="HATPase_c"/>
    <property type="match status" value="1"/>
</dbReference>
<feature type="domain" description="Histidine kinase" evidence="6">
    <location>
        <begin position="738"/>
        <end position="961"/>
    </location>
</feature>
<keyword evidence="10" id="KW-1185">Reference proteome</keyword>
<dbReference type="InterPro" id="IPR036097">
    <property type="entry name" value="HisK_dim/P_sf"/>
</dbReference>
<dbReference type="Pfam" id="PF08447">
    <property type="entry name" value="PAS_3"/>
    <property type="match status" value="1"/>
</dbReference>
<evidence type="ECO:0000256" key="5">
    <source>
        <dbReference type="SAM" id="MobiDB-lite"/>
    </source>
</evidence>
<name>A0ABY0G795_9PLEO</name>
<dbReference type="Pfam" id="PF00072">
    <property type="entry name" value="Response_reg"/>
    <property type="match status" value="1"/>
</dbReference>
<sequence length="1368" mass="152984">MTEADSRDGGYFAMGERARSESPNSIRSDSMSMHLAEPSATMASFTALQYLPVPVIVLSAQKTVVLANEAMGRLFGIDFESVHHLSISEVLQDKTMGDLAVDILQNGSPIMITWESFLDCVVDDSIANGLDKDGDSHMGSGHTTPTAANMPYQTNNKSTESLPPLSSTNLARTMVRDVSVDVVVAPLVLGPEGTLHKSDRKTAYENAMQASCIISVWSIEETQYYTLTFTSATAADSALPPSSRIVTRTNTGARLDKSRSSGSSSSSGRRSGSSSNTASKAVTPTLQQPEFPPRGPPTKSKGDIGTAASVFQKATQLKDAILNSVTMPAYAMWKDETFGIPNKALLRLLSKDGTYVPGDQRDFLSQFSCWTEDFQRLLGIDEFPIIEVCRTRERVEKRRIGMRHPQTGTRIVYEINGEPVFHEETGDFLGGIVIFKDVTEYTKQIAAQIEENEKQFEYIANFMPVMVWTTTPDGLHDWFSQRWYDYTGLTVDQSLGEGWRLPFHPDDMSTTAERWFHSLRTGDEYNTEYRCQRYDGEWRWMLGRAVPFYDDSGRIVKWFGTCTDIHDLVLARQEARQTREQLQQVIQHAKIVLWVIDRNNEVKVMEGDIEPNERFRKNQLGRDVFDVFNLNDNDRKRWHEPIQEILQGKQSVEVVNGRYMSEAHYYRTRLVPLMSTSRTAGIEGNTFVDGVIGVSMDITELREREEQLKEQEKENSRLLANEAAAKEASRMKSQFLANMSHEIRTPIAGVIGMSELLFDMNLDEEQKECAENIHRSANSLLTVINDILDFSKVESGRLDVEEVQFSLSVVLRDVNKMMSFAAQRKGLDYQSSIQDEVQADLRVMGDPGRLRQILTNVLTNSIKFTSVGTVKLAVSISQESKDMVTVNFRVDDTGIGIEEEVRKRLFQPFSQADSSTARRFGGTGLGLTISKNLVELMKGQIWLDSKLGQGTTATFWIPFTRAPSQDGESPLVHLESIPDRLQSDMSVSCGSSEGHTPPLTPQLPNGSSPYPLLKSAIPDHLMNLSESERQQIHVLVVEDNHINQQIALKTIKKLHFSVSAVWNGQEALEYLMQEFGPSHPRPDIILMDVQMPIRDGYSATHAIRTEAPWRNMPEIRGVPIVAMTASAIQGDKEKCVSCGMDDYLAKPVKGKLLEKASYPKPTGGSANNHKMLVKWALEGRRKTAKDKPSTTDNDRHGVATPSSKVDFRAKDHPRTAGMLVESETTAQALTAELDRLHYQSDAAFARSNENEGERAMRRIHAEERDTKLRDEKLLSLVGPQLIRHNSSQGPQSKPSMPLTEANIEKLVHEQDADSPITRKAGSPDEVNSNRTNNGHSMSNTRQSTLTRPGLQQSRHHDSEQTVVEHVAR</sequence>
<protein>
    <submittedName>
        <fullName evidence="9">Uncharacterized protein</fullName>
    </submittedName>
</protein>
<feature type="compositionally biased region" description="Low complexity" evidence="5">
    <location>
        <begin position="260"/>
        <end position="275"/>
    </location>
</feature>
<dbReference type="SUPFAM" id="SSF47384">
    <property type="entry name" value="Homodimeric domain of signal transducing histidine kinase"/>
    <property type="match status" value="1"/>
</dbReference>
<evidence type="ECO:0000259" key="6">
    <source>
        <dbReference type="PROSITE" id="PS50109"/>
    </source>
</evidence>
<dbReference type="SMART" id="SM00086">
    <property type="entry name" value="PAC"/>
    <property type="match status" value="2"/>
</dbReference>
<dbReference type="SUPFAM" id="SSF55874">
    <property type="entry name" value="ATPase domain of HSP90 chaperone/DNA topoisomerase II/histidine kinase"/>
    <property type="match status" value="1"/>
</dbReference>
<feature type="compositionally biased region" description="Basic and acidic residues" evidence="5">
    <location>
        <begin position="1205"/>
        <end position="1214"/>
    </location>
</feature>
<dbReference type="InterPro" id="IPR013655">
    <property type="entry name" value="PAS_fold_3"/>
</dbReference>
<proteinExistence type="predicted"/>